<feature type="region of interest" description="Disordered" evidence="1">
    <location>
        <begin position="1"/>
        <end position="44"/>
    </location>
</feature>
<reference evidence="2" key="4">
    <citation type="submission" date="2025-08" db="UniProtKB">
        <authorList>
            <consortium name="Ensembl"/>
        </authorList>
    </citation>
    <scope>IDENTIFICATION</scope>
</reference>
<dbReference type="InParanoid" id="A0A4W3IHC0"/>
<dbReference type="Proteomes" id="UP000314986">
    <property type="component" value="Unassembled WGS sequence"/>
</dbReference>
<accession>A0A4W3IHC0</accession>
<reference evidence="3" key="2">
    <citation type="journal article" date="2007" name="PLoS Biol.">
        <title>Survey sequencing and comparative analysis of the elephant shark (Callorhinchus milii) genome.</title>
        <authorList>
            <person name="Venkatesh B."/>
            <person name="Kirkness E.F."/>
            <person name="Loh Y.H."/>
            <person name="Halpern A.L."/>
            <person name="Lee A.P."/>
            <person name="Johnson J."/>
            <person name="Dandona N."/>
            <person name="Viswanathan L.D."/>
            <person name="Tay A."/>
            <person name="Venter J.C."/>
            <person name="Strausberg R.L."/>
            <person name="Brenner S."/>
        </authorList>
    </citation>
    <scope>NUCLEOTIDE SEQUENCE [LARGE SCALE GENOMIC DNA]</scope>
</reference>
<sequence length="71" mass="7872">MFSHCEGNKWEQKKGSGTENHSQLYSWGTRGPLQGTSQDPPLRPCLQSSSYSYLTCPSRLVIPTPHLGPNP</sequence>
<proteinExistence type="predicted"/>
<keyword evidence="3" id="KW-1185">Reference proteome</keyword>
<reference evidence="3" key="1">
    <citation type="journal article" date="2006" name="Science">
        <title>Ancient noncoding elements conserved in the human genome.</title>
        <authorList>
            <person name="Venkatesh B."/>
            <person name="Kirkness E.F."/>
            <person name="Loh Y.H."/>
            <person name="Halpern A.L."/>
            <person name="Lee A.P."/>
            <person name="Johnson J."/>
            <person name="Dandona N."/>
            <person name="Viswanathan L.D."/>
            <person name="Tay A."/>
            <person name="Venter J.C."/>
            <person name="Strausberg R.L."/>
            <person name="Brenner S."/>
        </authorList>
    </citation>
    <scope>NUCLEOTIDE SEQUENCE [LARGE SCALE GENOMIC DNA]</scope>
</reference>
<reference evidence="2" key="5">
    <citation type="submission" date="2025-09" db="UniProtKB">
        <authorList>
            <consortium name="Ensembl"/>
        </authorList>
    </citation>
    <scope>IDENTIFICATION</scope>
</reference>
<evidence type="ECO:0000313" key="2">
    <source>
        <dbReference type="Ensembl" id="ENSCMIP00000028302.1"/>
    </source>
</evidence>
<feature type="compositionally biased region" description="Polar residues" evidence="1">
    <location>
        <begin position="17"/>
        <end position="26"/>
    </location>
</feature>
<name>A0A4W3IHC0_CALMI</name>
<evidence type="ECO:0000313" key="3">
    <source>
        <dbReference type="Proteomes" id="UP000314986"/>
    </source>
</evidence>
<dbReference type="AlphaFoldDB" id="A0A4W3IHC0"/>
<dbReference type="Ensembl" id="ENSCMIT00000028750.1">
    <property type="protein sequence ID" value="ENSCMIP00000028302.1"/>
    <property type="gene ID" value="ENSCMIG00000012293.1"/>
</dbReference>
<protein>
    <submittedName>
        <fullName evidence="2">Uncharacterized protein</fullName>
    </submittedName>
</protein>
<organism evidence="2 3">
    <name type="scientific">Callorhinchus milii</name>
    <name type="common">Ghost shark</name>
    <dbReference type="NCBI Taxonomy" id="7868"/>
    <lineage>
        <taxon>Eukaryota</taxon>
        <taxon>Metazoa</taxon>
        <taxon>Chordata</taxon>
        <taxon>Craniata</taxon>
        <taxon>Vertebrata</taxon>
        <taxon>Chondrichthyes</taxon>
        <taxon>Holocephali</taxon>
        <taxon>Chimaeriformes</taxon>
        <taxon>Callorhinchidae</taxon>
        <taxon>Callorhinchus</taxon>
    </lineage>
</organism>
<feature type="compositionally biased region" description="Basic and acidic residues" evidence="1">
    <location>
        <begin position="1"/>
        <end position="16"/>
    </location>
</feature>
<evidence type="ECO:0000256" key="1">
    <source>
        <dbReference type="SAM" id="MobiDB-lite"/>
    </source>
</evidence>
<reference evidence="3" key="3">
    <citation type="journal article" date="2014" name="Nature">
        <title>Elephant shark genome provides unique insights into gnathostome evolution.</title>
        <authorList>
            <consortium name="International Elephant Shark Genome Sequencing Consortium"/>
            <person name="Venkatesh B."/>
            <person name="Lee A.P."/>
            <person name="Ravi V."/>
            <person name="Maurya A.K."/>
            <person name="Lian M.M."/>
            <person name="Swann J.B."/>
            <person name="Ohta Y."/>
            <person name="Flajnik M.F."/>
            <person name="Sutoh Y."/>
            <person name="Kasahara M."/>
            <person name="Hoon S."/>
            <person name="Gangu V."/>
            <person name="Roy S.W."/>
            <person name="Irimia M."/>
            <person name="Korzh V."/>
            <person name="Kondrychyn I."/>
            <person name="Lim Z.W."/>
            <person name="Tay B.H."/>
            <person name="Tohari S."/>
            <person name="Kong K.W."/>
            <person name="Ho S."/>
            <person name="Lorente-Galdos B."/>
            <person name="Quilez J."/>
            <person name="Marques-Bonet T."/>
            <person name="Raney B.J."/>
            <person name="Ingham P.W."/>
            <person name="Tay A."/>
            <person name="Hillier L.W."/>
            <person name="Minx P."/>
            <person name="Boehm T."/>
            <person name="Wilson R.K."/>
            <person name="Brenner S."/>
            <person name="Warren W.C."/>
        </authorList>
    </citation>
    <scope>NUCLEOTIDE SEQUENCE [LARGE SCALE GENOMIC DNA]</scope>
</reference>